<accession>W6MIN0</accession>
<keyword evidence="2" id="KW-1185">Reference proteome</keyword>
<name>W6MIN0_9ASCO</name>
<dbReference type="InterPro" id="IPR009991">
    <property type="entry name" value="DCTN3"/>
</dbReference>
<dbReference type="GeneID" id="34517637"/>
<dbReference type="GO" id="GO:0005869">
    <property type="term" value="C:dynactin complex"/>
    <property type="evidence" value="ECO:0007669"/>
    <property type="project" value="InterPro"/>
</dbReference>
<dbReference type="GO" id="GO:0061640">
    <property type="term" value="P:cytoskeleton-dependent cytokinesis"/>
    <property type="evidence" value="ECO:0007669"/>
    <property type="project" value="InterPro"/>
</dbReference>
<dbReference type="Proteomes" id="UP000019384">
    <property type="component" value="Unassembled WGS sequence"/>
</dbReference>
<proteinExistence type="predicted"/>
<dbReference type="HOGENOM" id="CLU_1408973_0_0_1"/>
<evidence type="ECO:0000313" key="2">
    <source>
        <dbReference type="Proteomes" id="UP000019384"/>
    </source>
</evidence>
<dbReference type="AlphaFoldDB" id="W6MIN0"/>
<dbReference type="EMBL" id="HG793125">
    <property type="protein sequence ID" value="CDK24232.1"/>
    <property type="molecule type" value="Genomic_DNA"/>
</dbReference>
<gene>
    <name evidence="1" type="ORF">KUCA_T00000192001</name>
</gene>
<protein>
    <submittedName>
        <fullName evidence="1">Uncharacterized protein</fullName>
    </submittedName>
</protein>
<reference evidence="1" key="1">
    <citation type="submission" date="2013-12" db="EMBL/GenBank/DDBJ databases">
        <authorList>
            <person name="Genoscope - CEA"/>
        </authorList>
    </citation>
    <scope>NUCLEOTIDE SEQUENCE</scope>
    <source>
        <strain evidence="1">CBS 1993</strain>
    </source>
</reference>
<sequence length="193" mass="22272">MDDETVSGFHERLVNLEHQILPSYSGARENDSIREQIYDRLQRLHGFEAENPEIRQFFSLLRANGMYLDLPGLGKPQSTEDINVKRAVVLSQLDSMRKLLAKYDEMLLLVPVLDRLNTSISQLPHGFESEIDMMRVALNKVVSKFNKLSLRSIETVEYVAQCVQRENQNWADVESRLRAIEQRLDVKLAQNSV</sequence>
<reference evidence="1" key="2">
    <citation type="submission" date="2014-02" db="EMBL/GenBank/DDBJ databases">
        <title>Complete DNA sequence of /Kuraishia capsulata/ illustrates novel genomic features among budding yeasts (/Saccharomycotina/).</title>
        <authorList>
            <person name="Morales L."/>
            <person name="Noel B."/>
            <person name="Porcel B."/>
            <person name="Marcet-Houben M."/>
            <person name="Hullo M-F."/>
            <person name="Sacerdot C."/>
            <person name="Tekaia F."/>
            <person name="Leh-Louis V."/>
            <person name="Despons L."/>
            <person name="Khanna V."/>
            <person name="Aury J-M."/>
            <person name="Barbe V."/>
            <person name="Couloux A."/>
            <person name="Labadie K."/>
            <person name="Pelletier E."/>
            <person name="Souciet J-L."/>
            <person name="Boekhout T."/>
            <person name="Gabaldon T."/>
            <person name="Wincker P."/>
            <person name="Dujon B."/>
        </authorList>
    </citation>
    <scope>NUCLEOTIDE SEQUENCE</scope>
    <source>
        <strain evidence="1">CBS 1993</strain>
    </source>
</reference>
<evidence type="ECO:0000313" key="1">
    <source>
        <dbReference type="EMBL" id="CDK24232.1"/>
    </source>
</evidence>
<dbReference type="RefSeq" id="XP_022456249.1">
    <property type="nucleotide sequence ID" value="XM_022604708.1"/>
</dbReference>
<organism evidence="1 2">
    <name type="scientific">Kuraishia capsulata CBS 1993</name>
    <dbReference type="NCBI Taxonomy" id="1382522"/>
    <lineage>
        <taxon>Eukaryota</taxon>
        <taxon>Fungi</taxon>
        <taxon>Dikarya</taxon>
        <taxon>Ascomycota</taxon>
        <taxon>Saccharomycotina</taxon>
        <taxon>Pichiomycetes</taxon>
        <taxon>Pichiales</taxon>
        <taxon>Pichiaceae</taxon>
        <taxon>Kuraishia</taxon>
    </lineage>
</organism>
<dbReference type="Pfam" id="PF07426">
    <property type="entry name" value="Dynactin_p22"/>
    <property type="match status" value="1"/>
</dbReference>